<dbReference type="AlphaFoldDB" id="A0A9D4LTU3"/>
<dbReference type="Proteomes" id="UP000828390">
    <property type="component" value="Unassembled WGS sequence"/>
</dbReference>
<comment type="caution">
    <text evidence="1">The sequence shown here is derived from an EMBL/GenBank/DDBJ whole genome shotgun (WGS) entry which is preliminary data.</text>
</comment>
<gene>
    <name evidence="1" type="ORF">DPMN_026672</name>
</gene>
<accession>A0A9D4LTU3</accession>
<keyword evidence="2" id="KW-1185">Reference proteome</keyword>
<name>A0A9D4LTU3_DREPO</name>
<proteinExistence type="predicted"/>
<dbReference type="EMBL" id="JAIWYP010000002">
    <property type="protein sequence ID" value="KAH3863682.1"/>
    <property type="molecule type" value="Genomic_DNA"/>
</dbReference>
<reference evidence="1" key="2">
    <citation type="submission" date="2020-11" db="EMBL/GenBank/DDBJ databases">
        <authorList>
            <person name="McCartney M.A."/>
            <person name="Auch B."/>
            <person name="Kono T."/>
            <person name="Mallez S."/>
            <person name="Becker A."/>
            <person name="Gohl D.M."/>
            <person name="Silverstein K.A.T."/>
            <person name="Koren S."/>
            <person name="Bechman K.B."/>
            <person name="Herman A."/>
            <person name="Abrahante J.E."/>
            <person name="Garbe J."/>
        </authorList>
    </citation>
    <scope>NUCLEOTIDE SEQUENCE</scope>
    <source>
        <strain evidence="1">Duluth1</strain>
        <tissue evidence="1">Whole animal</tissue>
    </source>
</reference>
<reference evidence="1" key="1">
    <citation type="journal article" date="2019" name="bioRxiv">
        <title>The Genome of the Zebra Mussel, Dreissena polymorpha: A Resource for Invasive Species Research.</title>
        <authorList>
            <person name="McCartney M.A."/>
            <person name="Auch B."/>
            <person name="Kono T."/>
            <person name="Mallez S."/>
            <person name="Zhang Y."/>
            <person name="Obille A."/>
            <person name="Becker A."/>
            <person name="Abrahante J.E."/>
            <person name="Garbe J."/>
            <person name="Badalamenti J.P."/>
            <person name="Herman A."/>
            <person name="Mangelson H."/>
            <person name="Liachko I."/>
            <person name="Sullivan S."/>
            <person name="Sone E.D."/>
            <person name="Koren S."/>
            <person name="Silverstein K.A.T."/>
            <person name="Beckman K.B."/>
            <person name="Gohl D.M."/>
        </authorList>
    </citation>
    <scope>NUCLEOTIDE SEQUENCE</scope>
    <source>
        <strain evidence="1">Duluth1</strain>
        <tissue evidence="1">Whole animal</tissue>
    </source>
</reference>
<protein>
    <submittedName>
        <fullName evidence="1">Uncharacterized protein</fullName>
    </submittedName>
</protein>
<organism evidence="1 2">
    <name type="scientific">Dreissena polymorpha</name>
    <name type="common">Zebra mussel</name>
    <name type="synonym">Mytilus polymorpha</name>
    <dbReference type="NCBI Taxonomy" id="45954"/>
    <lineage>
        <taxon>Eukaryota</taxon>
        <taxon>Metazoa</taxon>
        <taxon>Spiralia</taxon>
        <taxon>Lophotrochozoa</taxon>
        <taxon>Mollusca</taxon>
        <taxon>Bivalvia</taxon>
        <taxon>Autobranchia</taxon>
        <taxon>Heteroconchia</taxon>
        <taxon>Euheterodonta</taxon>
        <taxon>Imparidentia</taxon>
        <taxon>Neoheterodontei</taxon>
        <taxon>Myida</taxon>
        <taxon>Dreissenoidea</taxon>
        <taxon>Dreissenidae</taxon>
        <taxon>Dreissena</taxon>
    </lineage>
</organism>
<evidence type="ECO:0000313" key="2">
    <source>
        <dbReference type="Proteomes" id="UP000828390"/>
    </source>
</evidence>
<evidence type="ECO:0000313" key="1">
    <source>
        <dbReference type="EMBL" id="KAH3863682.1"/>
    </source>
</evidence>
<sequence>MIEYRADLGPEVRDLTDITEYRADLGPAVRDLTDITEYRADLGPAVRDLTDITDYRADLRPAVRDLTDITEYRAGLRPAVRMKDALYNIVTEFIPLGYSSYKEKVSKYISFCWNLLGKLGIIVQFITNNVLMNNVFFS</sequence>